<evidence type="ECO:0000313" key="3">
    <source>
        <dbReference type="EMBL" id="GII38128.1"/>
    </source>
</evidence>
<dbReference type="SUPFAM" id="SSF81606">
    <property type="entry name" value="PP2C-like"/>
    <property type="match status" value="1"/>
</dbReference>
<dbReference type="SMART" id="SM00331">
    <property type="entry name" value="PP2C_SIG"/>
    <property type="match status" value="1"/>
</dbReference>
<accession>A0A8J3U3X6</accession>
<feature type="compositionally biased region" description="Basic and acidic residues" evidence="1">
    <location>
        <begin position="155"/>
        <end position="169"/>
    </location>
</feature>
<evidence type="ECO:0000256" key="1">
    <source>
        <dbReference type="SAM" id="MobiDB-lite"/>
    </source>
</evidence>
<evidence type="ECO:0000259" key="2">
    <source>
        <dbReference type="PROSITE" id="PS51746"/>
    </source>
</evidence>
<comment type="caution">
    <text evidence="3">The sequence shown here is derived from an EMBL/GenBank/DDBJ whole genome shotgun (WGS) entry which is preliminary data.</text>
</comment>
<organism evidence="3 4">
    <name type="scientific">Planotetraspora phitsanulokensis</name>
    <dbReference type="NCBI Taxonomy" id="575192"/>
    <lineage>
        <taxon>Bacteria</taxon>
        <taxon>Bacillati</taxon>
        <taxon>Actinomycetota</taxon>
        <taxon>Actinomycetes</taxon>
        <taxon>Streptosporangiales</taxon>
        <taxon>Streptosporangiaceae</taxon>
        <taxon>Planotetraspora</taxon>
    </lineage>
</organism>
<gene>
    <name evidence="3" type="ORF">Pph01_31310</name>
</gene>
<feature type="region of interest" description="Disordered" evidence="1">
    <location>
        <begin position="38"/>
        <end position="184"/>
    </location>
</feature>
<reference evidence="3 4" key="1">
    <citation type="submission" date="2021-01" db="EMBL/GenBank/DDBJ databases">
        <title>Whole genome shotgun sequence of Planotetraspora phitsanulokensis NBRC 104273.</title>
        <authorList>
            <person name="Komaki H."/>
            <person name="Tamura T."/>
        </authorList>
    </citation>
    <scope>NUCLEOTIDE SEQUENCE [LARGE SCALE GENOMIC DNA]</scope>
    <source>
        <strain evidence="3 4">NBRC 104273</strain>
    </source>
</reference>
<dbReference type="InterPro" id="IPR036457">
    <property type="entry name" value="PPM-type-like_dom_sf"/>
</dbReference>
<protein>
    <recommendedName>
        <fullName evidence="2">PPM-type phosphatase domain-containing protein</fullName>
    </recommendedName>
</protein>
<feature type="domain" description="PPM-type phosphatase" evidence="2">
    <location>
        <begin position="190"/>
        <end position="407"/>
    </location>
</feature>
<dbReference type="SMART" id="SM00332">
    <property type="entry name" value="PP2Cc"/>
    <property type="match status" value="1"/>
</dbReference>
<sequence length="417" mass="42504">MIVTLAASAVVAGLVICGIIAFAASENRGVQYARGMERRTPPHGERLGGGGDEPVPGVAAGAHPAGPVATTGGSGAASEDPASEDPGPGETGFDAAGFDEPPFDEPPFDEPLLGEPLSDPDGDTHAGGTDGEGAAGSRDWSSLPLAPLVASPRPALDDGVPRRGPDVIGRRAARPQPGGRPRPVPLVKFDAAGRTNAGNLGENADGYLIQEQLIAMADGITRATEGRWASALALGAVVADQTGDTPDPRQALRDSLEFANATLRGKGEEVPELAGMATTLDVVLLAEVAGGWALVSAHVGSGSIFLFTTPDQGEMLTTPHSVGLDPIVRAVGATDQVAGDVESTAVRPGALVVLASNGLTGVLSFPEIQAVVGRYFHAAPQACAEVLLRTAYRHDPKDDVTVVVARVVRVTGYVWGS</sequence>
<evidence type="ECO:0000313" key="4">
    <source>
        <dbReference type="Proteomes" id="UP000622547"/>
    </source>
</evidence>
<feature type="compositionally biased region" description="Low complexity" evidence="1">
    <location>
        <begin position="54"/>
        <end position="71"/>
    </location>
</feature>
<dbReference type="EMBL" id="BOOP01000011">
    <property type="protein sequence ID" value="GII38128.1"/>
    <property type="molecule type" value="Genomic_DNA"/>
</dbReference>
<proteinExistence type="predicted"/>
<keyword evidence="4" id="KW-1185">Reference proteome</keyword>
<dbReference type="AlphaFoldDB" id="A0A8J3U3X6"/>
<dbReference type="RefSeq" id="WP_204073762.1">
    <property type="nucleotide sequence ID" value="NZ_BAABHI010000013.1"/>
</dbReference>
<dbReference type="Proteomes" id="UP000622547">
    <property type="component" value="Unassembled WGS sequence"/>
</dbReference>
<name>A0A8J3U3X6_9ACTN</name>
<dbReference type="PROSITE" id="PS51746">
    <property type="entry name" value="PPM_2"/>
    <property type="match status" value="1"/>
</dbReference>
<dbReference type="InterPro" id="IPR001932">
    <property type="entry name" value="PPM-type_phosphatase-like_dom"/>
</dbReference>
<dbReference type="Gene3D" id="3.60.40.10">
    <property type="entry name" value="PPM-type phosphatase domain"/>
    <property type="match status" value="1"/>
</dbReference>